<proteinExistence type="predicted"/>
<dbReference type="EMBL" id="MN035014">
    <property type="protein sequence ID" value="QDH89752.1"/>
    <property type="molecule type" value="Genomic_RNA"/>
</dbReference>
<accession>A0A514D824</accession>
<name>A0A514D824_9VIRU</name>
<organism evidence="1">
    <name type="scientific">Leviviridae sp</name>
    <dbReference type="NCBI Taxonomy" id="2027243"/>
    <lineage>
        <taxon>Viruses</taxon>
        <taxon>Riboviria</taxon>
        <taxon>Orthornavirae</taxon>
        <taxon>Lenarviricota</taxon>
        <taxon>Leviviricetes</taxon>
        <taxon>Norzivirales</taxon>
        <taxon>Fiersviridae</taxon>
    </lineage>
</organism>
<reference evidence="1" key="1">
    <citation type="submission" date="2019-05" db="EMBL/GenBank/DDBJ databases">
        <title>Metatranscriptomic reconstruction reveals RNA viruses with the potential to shape carbon cycling in soil.</title>
        <authorList>
            <person name="Starr E.P."/>
            <person name="Nuccio E."/>
            <person name="Pett-Ridge J."/>
            <person name="Banfield J.F."/>
            <person name="Firestone M.K."/>
        </authorList>
    </citation>
    <scope>NUCLEOTIDE SEQUENCE</scope>
    <source>
        <strain evidence="1">H1_Bulk_29_scaffold_181</strain>
    </source>
</reference>
<sequence length="76" mass="8546">MFPAGFMPAVNKGVKSTRVMCTWGVTGSVELPQDILHVTILTCSQRTSEERIYMTYFLRALQNLMRVANGDSPLHE</sequence>
<evidence type="ECO:0000313" key="1">
    <source>
        <dbReference type="EMBL" id="QDH89752.1"/>
    </source>
</evidence>
<protein>
    <submittedName>
        <fullName evidence="1">Uncharacterized protein</fullName>
    </submittedName>
</protein>
<gene>
    <name evidence="1" type="ORF">H1Bulk29181_000002</name>
</gene>